<feature type="region of interest" description="Disordered" evidence="1">
    <location>
        <begin position="15"/>
        <end position="52"/>
    </location>
</feature>
<protein>
    <submittedName>
        <fullName evidence="2">Uncharacterized protein</fullName>
    </submittedName>
</protein>
<evidence type="ECO:0000313" key="3">
    <source>
        <dbReference type="Proteomes" id="UP001145021"/>
    </source>
</evidence>
<dbReference type="AlphaFoldDB" id="A0A9W7XI79"/>
<dbReference type="EMBL" id="JANBOH010000220">
    <property type="protein sequence ID" value="KAJ1643783.1"/>
    <property type="molecule type" value="Genomic_DNA"/>
</dbReference>
<feature type="compositionally biased region" description="Basic residues" evidence="1">
    <location>
        <begin position="100"/>
        <end position="109"/>
    </location>
</feature>
<feature type="region of interest" description="Disordered" evidence="1">
    <location>
        <begin position="72"/>
        <end position="127"/>
    </location>
</feature>
<evidence type="ECO:0000256" key="1">
    <source>
        <dbReference type="SAM" id="MobiDB-lite"/>
    </source>
</evidence>
<proteinExistence type="predicted"/>
<organism evidence="2 3">
    <name type="scientific">Coemansia asiatica</name>
    <dbReference type="NCBI Taxonomy" id="1052880"/>
    <lineage>
        <taxon>Eukaryota</taxon>
        <taxon>Fungi</taxon>
        <taxon>Fungi incertae sedis</taxon>
        <taxon>Zoopagomycota</taxon>
        <taxon>Kickxellomycotina</taxon>
        <taxon>Kickxellomycetes</taxon>
        <taxon>Kickxellales</taxon>
        <taxon>Kickxellaceae</taxon>
        <taxon>Coemansia</taxon>
    </lineage>
</organism>
<dbReference type="Proteomes" id="UP001145021">
    <property type="component" value="Unassembled WGS sequence"/>
</dbReference>
<comment type="caution">
    <text evidence="2">The sequence shown here is derived from an EMBL/GenBank/DDBJ whole genome shotgun (WGS) entry which is preliminary data.</text>
</comment>
<sequence>MSAAVEDSWVVVDKTSGGSLRAKASEESLYLSDSDEGSAAKPRVHVKAKRDGQTDDLAPELLEWISNAANESSTALPLANRNSSVSKSSYRTNSSSAGGKQRRTQRRSSVHATSEVSSLLDRNSVGPGLESFDMYNEGLFVVKVLEVKHTGSSKRK</sequence>
<evidence type="ECO:0000313" key="2">
    <source>
        <dbReference type="EMBL" id="KAJ1643783.1"/>
    </source>
</evidence>
<keyword evidence="3" id="KW-1185">Reference proteome</keyword>
<name>A0A9W7XI79_9FUNG</name>
<feature type="compositionally biased region" description="Polar residues" evidence="1">
    <location>
        <begin position="72"/>
        <end position="98"/>
    </location>
</feature>
<gene>
    <name evidence="2" type="ORF">LPJ64_004469</name>
</gene>
<feature type="compositionally biased region" description="Polar residues" evidence="1">
    <location>
        <begin position="110"/>
        <end position="121"/>
    </location>
</feature>
<accession>A0A9W7XI79</accession>
<reference evidence="2" key="1">
    <citation type="submission" date="2022-07" db="EMBL/GenBank/DDBJ databases">
        <title>Phylogenomic reconstructions and comparative analyses of Kickxellomycotina fungi.</title>
        <authorList>
            <person name="Reynolds N.K."/>
            <person name="Stajich J.E."/>
            <person name="Barry K."/>
            <person name="Grigoriev I.V."/>
            <person name="Crous P."/>
            <person name="Smith M.E."/>
        </authorList>
    </citation>
    <scope>NUCLEOTIDE SEQUENCE</scope>
    <source>
        <strain evidence="2">NBRC 105413</strain>
    </source>
</reference>